<feature type="active site" description="Proton acceptor; specific for L-alanine" evidence="4">
    <location>
        <position position="288"/>
    </location>
</feature>
<dbReference type="PANTHER" id="PTHR30511">
    <property type="entry name" value="ALANINE RACEMASE"/>
    <property type="match status" value="1"/>
</dbReference>
<dbReference type="SMART" id="SM01005">
    <property type="entry name" value="Ala_racemase_C"/>
    <property type="match status" value="1"/>
</dbReference>
<dbReference type="InterPro" id="IPR000821">
    <property type="entry name" value="Ala_racemase"/>
</dbReference>
<dbReference type="InterPro" id="IPR029066">
    <property type="entry name" value="PLP-binding_barrel"/>
</dbReference>
<dbReference type="SUPFAM" id="SSF51419">
    <property type="entry name" value="PLP-binding barrel"/>
    <property type="match status" value="1"/>
</dbReference>
<name>A0ABZ3EYT4_9FIRM</name>
<evidence type="ECO:0000256" key="2">
    <source>
        <dbReference type="ARBA" id="ARBA00022898"/>
    </source>
</evidence>
<comment type="cofactor">
    <cofactor evidence="1 4">
        <name>pyridoxal 5'-phosphate</name>
        <dbReference type="ChEBI" id="CHEBI:597326"/>
    </cofactor>
</comment>
<organism evidence="6 7">
    <name type="scientific">Kineothrix sedimenti</name>
    <dbReference type="NCBI Taxonomy" id="3123317"/>
    <lineage>
        <taxon>Bacteria</taxon>
        <taxon>Bacillati</taxon>
        <taxon>Bacillota</taxon>
        <taxon>Clostridia</taxon>
        <taxon>Lachnospirales</taxon>
        <taxon>Lachnospiraceae</taxon>
        <taxon>Kineothrix</taxon>
    </lineage>
</organism>
<proteinExistence type="inferred from homology"/>
<dbReference type="NCBIfam" id="TIGR00492">
    <property type="entry name" value="alr"/>
    <property type="match status" value="1"/>
</dbReference>
<dbReference type="HAMAP" id="MF_01201">
    <property type="entry name" value="Ala_racemase"/>
    <property type="match status" value="1"/>
</dbReference>
<dbReference type="PANTHER" id="PTHR30511:SF0">
    <property type="entry name" value="ALANINE RACEMASE, CATABOLIC-RELATED"/>
    <property type="match status" value="1"/>
</dbReference>
<comment type="catalytic activity">
    <reaction evidence="4">
        <text>L-alanine = D-alanine</text>
        <dbReference type="Rhea" id="RHEA:20249"/>
        <dbReference type="ChEBI" id="CHEBI:57416"/>
        <dbReference type="ChEBI" id="CHEBI:57972"/>
        <dbReference type="EC" id="5.1.1.1"/>
    </reaction>
</comment>
<feature type="active site" description="Proton acceptor; specific for D-alanine" evidence="4">
    <location>
        <position position="61"/>
    </location>
</feature>
<gene>
    <name evidence="6" type="primary">vanT</name>
    <name evidence="6" type="ORF">V6984_01375</name>
</gene>
<comment type="similarity">
    <text evidence="4">Belongs to the alanine racemase family.</text>
</comment>
<evidence type="ECO:0000256" key="1">
    <source>
        <dbReference type="ARBA" id="ARBA00001933"/>
    </source>
</evidence>
<dbReference type="NCBIfam" id="NF033131">
    <property type="entry name" value="vanT-G-Cterm"/>
    <property type="match status" value="1"/>
</dbReference>
<keyword evidence="3 4" id="KW-0413">Isomerase</keyword>
<reference evidence="6 7" key="1">
    <citation type="submission" date="2024-02" db="EMBL/GenBank/DDBJ databases">
        <title>Bacterial strain from lacustrine sediment.</title>
        <authorList>
            <person name="Petit C."/>
            <person name="Fadhlaoui K."/>
        </authorList>
    </citation>
    <scope>NUCLEOTIDE SEQUENCE [LARGE SCALE GENOMIC DNA]</scope>
    <source>
        <strain evidence="6 7">IPX-CK</strain>
    </source>
</reference>
<feature type="domain" description="Alanine racemase C-terminal" evidence="5">
    <location>
        <begin position="267"/>
        <end position="396"/>
    </location>
</feature>
<dbReference type="EMBL" id="CP146256">
    <property type="protein sequence ID" value="XAH74446.1"/>
    <property type="molecule type" value="Genomic_DNA"/>
</dbReference>
<accession>A0ABZ3EYT4</accession>
<keyword evidence="2 4" id="KW-0663">Pyridoxal phosphate</keyword>
<evidence type="ECO:0000313" key="6">
    <source>
        <dbReference type="EMBL" id="XAH74446.1"/>
    </source>
</evidence>
<dbReference type="Gene3D" id="2.40.37.10">
    <property type="entry name" value="Lyase, Ornithine Decarboxylase, Chain A, domain 1"/>
    <property type="match status" value="1"/>
</dbReference>
<dbReference type="PRINTS" id="PR00992">
    <property type="entry name" value="ALARACEMASE"/>
</dbReference>
<evidence type="ECO:0000256" key="4">
    <source>
        <dbReference type="HAMAP-Rule" id="MF_01201"/>
    </source>
</evidence>
<protein>
    <recommendedName>
        <fullName evidence="4">Alanine racemase</fullName>
        <ecNumber evidence="4">5.1.1.1</ecNumber>
    </recommendedName>
</protein>
<keyword evidence="7" id="KW-1185">Reference proteome</keyword>
<comment type="pathway">
    <text evidence="4">Amino-acid biosynthesis; D-alanine biosynthesis; D-alanine from L-alanine: step 1/1.</text>
</comment>
<evidence type="ECO:0000256" key="3">
    <source>
        <dbReference type="ARBA" id="ARBA00023235"/>
    </source>
</evidence>
<dbReference type="Gene3D" id="3.20.20.10">
    <property type="entry name" value="Alanine racemase"/>
    <property type="match status" value="1"/>
</dbReference>
<evidence type="ECO:0000313" key="7">
    <source>
        <dbReference type="Proteomes" id="UP001451571"/>
    </source>
</evidence>
<dbReference type="Pfam" id="PF01168">
    <property type="entry name" value="Ala_racemase_N"/>
    <property type="match status" value="1"/>
</dbReference>
<feature type="modified residue" description="N6-(pyridoxal phosphate)lysine" evidence="4">
    <location>
        <position position="61"/>
    </location>
</feature>
<dbReference type="InterPro" id="IPR020622">
    <property type="entry name" value="Ala_racemase_pyridoxalP-BS"/>
</dbReference>
<evidence type="ECO:0000259" key="5">
    <source>
        <dbReference type="SMART" id="SM01005"/>
    </source>
</evidence>
<dbReference type="Proteomes" id="UP001451571">
    <property type="component" value="Chromosome"/>
</dbReference>
<dbReference type="PROSITE" id="PS00395">
    <property type="entry name" value="ALANINE_RACEMASE"/>
    <property type="match status" value="1"/>
</dbReference>
<dbReference type="RefSeq" id="WP_342758039.1">
    <property type="nucleotide sequence ID" value="NZ_CP146256.1"/>
</dbReference>
<dbReference type="EC" id="5.1.1.1" evidence="4"/>
<dbReference type="Pfam" id="PF00842">
    <property type="entry name" value="Ala_racemase_C"/>
    <property type="match status" value="1"/>
</dbReference>
<dbReference type="InterPro" id="IPR011079">
    <property type="entry name" value="Ala_racemase_C"/>
</dbReference>
<dbReference type="InterPro" id="IPR009006">
    <property type="entry name" value="Ala_racemase/Decarboxylase_C"/>
</dbReference>
<feature type="binding site" evidence="4">
    <location>
        <position position="337"/>
    </location>
    <ligand>
        <name>substrate</name>
    </ligand>
</feature>
<sequence>MKTVVLPQHRFYTGNLILSNAQYPYRKGRAWIELNSQNLRHNVNQLYNLLPSGCQLMPAVKANAYGHGAVLVSKELNSFGVHCFCVATVSEGVELRRNGIKGDILILGYTCSKQFFLLNKYHLIQTVIDYPYAEILNAYGKKIKVHLKIDTGMHRLGERSEKFDDICNIFKCKNLIIEGLYTHLCASDNTLPQEKAFTMKQATTFFEVISRLKECGYICPKIHLQASCGLLNYPELSGDYARIGIALYGVLSNREDMLNHTIDLRPVLSVKARVASVKDLFKGENAGYGLQYTANRDRKIAVLAIGYADGLPRSLSCGNGKVLINGYEAPIAGRICMDQTLVDISDIPNVMSGDIAVVIGKSGNSEITAYDLAEQTKTITNELLSRLGARLERIMI</sequence>
<dbReference type="SUPFAM" id="SSF50621">
    <property type="entry name" value="Alanine racemase C-terminal domain-like"/>
    <property type="match status" value="1"/>
</dbReference>
<comment type="function">
    <text evidence="4">Catalyzes the interconversion of L-alanine and D-alanine. May also act on other amino acids.</text>
</comment>
<feature type="binding site" evidence="4">
    <location>
        <position position="155"/>
    </location>
    <ligand>
        <name>substrate</name>
    </ligand>
</feature>
<dbReference type="InterPro" id="IPR001608">
    <property type="entry name" value="Ala_racemase_N"/>
</dbReference>